<keyword evidence="1" id="KW-0812">Transmembrane</keyword>
<sequence length="216" mass="24955">MNNTYLKLIALTTMIIDHVGAIFFSFEPNFRIIGRIAFPIYCFLLVEGYFHTRDVKKYSIRLLLFALVSELPFDYAFFGGMNNTHQNIFFTLFLGLLAVHAIEEYFMKKPVISVAVLFLAFFLSEYFHTDYGMLGILYILTFYGLRKVDGLRKVLLMVVFIGILNILLSRGVQYYSVLAVPFIAAYNGKPGPRNILLKYGFYTAYPLHLLILYLLQ</sequence>
<feature type="transmembrane region" description="Helical" evidence="1">
    <location>
        <begin position="32"/>
        <end position="50"/>
    </location>
</feature>
<protein>
    <recommendedName>
        <fullName evidence="4">TraX protein</fullName>
    </recommendedName>
</protein>
<proteinExistence type="predicted"/>
<feature type="transmembrane region" description="Helical" evidence="1">
    <location>
        <begin position="5"/>
        <end position="26"/>
    </location>
</feature>
<keyword evidence="3" id="KW-1185">Reference proteome</keyword>
<accession>A0A939H8F3</accession>
<dbReference type="Proteomes" id="UP000664218">
    <property type="component" value="Unassembled WGS sequence"/>
</dbReference>
<dbReference type="InterPro" id="IPR008875">
    <property type="entry name" value="TraX"/>
</dbReference>
<evidence type="ECO:0008006" key="4">
    <source>
        <dbReference type="Google" id="ProtNLM"/>
    </source>
</evidence>
<organism evidence="2 3">
    <name type="scientific">Proteiniclasticum aestuarii</name>
    <dbReference type="NCBI Taxonomy" id="2817862"/>
    <lineage>
        <taxon>Bacteria</taxon>
        <taxon>Bacillati</taxon>
        <taxon>Bacillota</taxon>
        <taxon>Clostridia</taxon>
        <taxon>Eubacteriales</taxon>
        <taxon>Clostridiaceae</taxon>
        <taxon>Proteiniclasticum</taxon>
    </lineage>
</organism>
<comment type="caution">
    <text evidence="2">The sequence shown here is derived from an EMBL/GenBank/DDBJ whole genome shotgun (WGS) entry which is preliminary data.</text>
</comment>
<feature type="transmembrane region" description="Helical" evidence="1">
    <location>
        <begin position="196"/>
        <end position="215"/>
    </location>
</feature>
<gene>
    <name evidence="2" type="ORF">J3A84_08385</name>
</gene>
<dbReference type="AlphaFoldDB" id="A0A939H8F3"/>
<feature type="transmembrane region" description="Helical" evidence="1">
    <location>
        <begin position="155"/>
        <end position="184"/>
    </location>
</feature>
<dbReference type="RefSeq" id="WP_207599559.1">
    <property type="nucleotide sequence ID" value="NZ_JAFNJU010000005.1"/>
</dbReference>
<name>A0A939H8F3_9CLOT</name>
<keyword evidence="1" id="KW-1133">Transmembrane helix</keyword>
<feature type="transmembrane region" description="Helical" evidence="1">
    <location>
        <begin position="114"/>
        <end position="143"/>
    </location>
</feature>
<reference evidence="2" key="1">
    <citation type="submission" date="2021-03" db="EMBL/GenBank/DDBJ databases">
        <title>Proteiniclasticum marinus sp. nov., isolated from tidal flat sediment.</title>
        <authorList>
            <person name="Namirimu T."/>
            <person name="Yang J.-A."/>
            <person name="Yang S.-H."/>
            <person name="Kim Y.-J."/>
            <person name="Kwon K.K."/>
        </authorList>
    </citation>
    <scope>NUCLEOTIDE SEQUENCE</scope>
    <source>
        <strain evidence="2">SCR006</strain>
    </source>
</reference>
<keyword evidence="1" id="KW-0472">Membrane</keyword>
<evidence type="ECO:0000313" key="2">
    <source>
        <dbReference type="EMBL" id="MBO1265041.1"/>
    </source>
</evidence>
<evidence type="ECO:0000313" key="3">
    <source>
        <dbReference type="Proteomes" id="UP000664218"/>
    </source>
</evidence>
<feature type="transmembrane region" description="Helical" evidence="1">
    <location>
        <begin position="84"/>
        <end position="102"/>
    </location>
</feature>
<dbReference type="EMBL" id="JAFNJU010000005">
    <property type="protein sequence ID" value="MBO1265041.1"/>
    <property type="molecule type" value="Genomic_DNA"/>
</dbReference>
<dbReference type="Pfam" id="PF05857">
    <property type="entry name" value="TraX"/>
    <property type="match status" value="1"/>
</dbReference>
<evidence type="ECO:0000256" key="1">
    <source>
        <dbReference type="SAM" id="Phobius"/>
    </source>
</evidence>